<comment type="similarity">
    <text evidence="1">Belongs to the 'phage' integrase family.</text>
</comment>
<keyword evidence="4" id="KW-0233">DNA recombination</keyword>
<sequence length="383" mass="44623">MASFRKRGETWEYRITYTDRRTGKRREKTKGGFLTKKKAQLAAAKEELKIDQFGFAENGDQNVKEYMEQWLEVFKKPAVKINTYLLQERNVRLNIIPRWGNYQLKEITRVEVQKWVNELRDHYSEGTTRRIVSILSCAIDNAVHDFGILRENPIKKIKVTKDESEDKDKIKYFTVKELDKFLAACVPIAKSKYGHMRKYQALFGLISRTGLRIGEALALTWDDFDLKAGTVSVSKTLTYPLNSDPRVTTPKTKKSNRTIKIDDGTVELMKKHRVNMAETILMYPNFKKSDRDLVFHQEDGRWLRINVVREYMKEVCKRVGLPLLSPHALRHSHAVHLLEAGATIKYVAERLGHSSIKTTERYLHVTKKIEKDALDLYARYLAR</sequence>
<dbReference type="PANTHER" id="PTHR30349:SF64">
    <property type="entry name" value="PROPHAGE INTEGRASE INTD-RELATED"/>
    <property type="match status" value="1"/>
</dbReference>
<keyword evidence="2" id="KW-0229">DNA integration</keyword>
<dbReference type="PROSITE" id="PS51900">
    <property type="entry name" value="CB"/>
    <property type="match status" value="1"/>
</dbReference>
<dbReference type="CDD" id="cd01189">
    <property type="entry name" value="INT_ICEBs1_C_like"/>
    <property type="match status" value="1"/>
</dbReference>
<dbReference type="InterPro" id="IPR013762">
    <property type="entry name" value="Integrase-like_cat_sf"/>
</dbReference>
<dbReference type="InterPro" id="IPR028259">
    <property type="entry name" value="AP2-like_int_N"/>
</dbReference>
<evidence type="ECO:0000256" key="3">
    <source>
        <dbReference type="ARBA" id="ARBA00023125"/>
    </source>
</evidence>
<dbReference type="Pfam" id="PF14659">
    <property type="entry name" value="Phage_int_SAM_3"/>
    <property type="match status" value="1"/>
</dbReference>
<organism evidence="8 9">
    <name type="scientific">Paenibacillus dendritiformis C454</name>
    <dbReference type="NCBI Taxonomy" id="1131935"/>
    <lineage>
        <taxon>Bacteria</taxon>
        <taxon>Bacillati</taxon>
        <taxon>Bacillota</taxon>
        <taxon>Bacilli</taxon>
        <taxon>Bacillales</taxon>
        <taxon>Paenibacillaceae</taxon>
        <taxon>Paenibacillus</taxon>
    </lineage>
</organism>
<evidence type="ECO:0000256" key="4">
    <source>
        <dbReference type="ARBA" id="ARBA00023172"/>
    </source>
</evidence>
<dbReference type="PROSITE" id="PS51898">
    <property type="entry name" value="TYR_RECOMBINASE"/>
    <property type="match status" value="1"/>
</dbReference>
<dbReference type="SUPFAM" id="SSF56349">
    <property type="entry name" value="DNA breaking-rejoining enzymes"/>
    <property type="match status" value="1"/>
</dbReference>
<gene>
    <name evidence="8" type="ORF">PDENDC454_02350</name>
</gene>
<proteinExistence type="inferred from homology"/>
<dbReference type="InterPro" id="IPR004107">
    <property type="entry name" value="Integrase_SAM-like_N"/>
</dbReference>
<protein>
    <submittedName>
        <fullName evidence="8">Tyrosine recombinase XerC</fullName>
    </submittedName>
</protein>
<reference evidence="8 9" key="1">
    <citation type="journal article" date="2012" name="J. Bacteriol.">
        <title>Genome Sequence of the Pattern-Forming Social Bacterium Paenibacillus dendritiformis C454 Chiral Morphotype.</title>
        <authorList>
            <person name="Sirota-Madi A."/>
            <person name="Olender T."/>
            <person name="Helman Y."/>
            <person name="Brainis I."/>
            <person name="Finkelshtein A."/>
            <person name="Roth D."/>
            <person name="Hagai E."/>
            <person name="Leshkowitz D."/>
            <person name="Brodsky L."/>
            <person name="Galatenko V."/>
            <person name="Nikolaev V."/>
            <person name="Gutnick D.L."/>
            <person name="Lancet D."/>
            <person name="Ben-Jacob E."/>
        </authorList>
    </citation>
    <scope>NUCLEOTIDE SEQUENCE [LARGE SCALE GENOMIC DNA]</scope>
    <source>
        <strain evidence="8 9">C454</strain>
    </source>
</reference>
<comment type="caution">
    <text evidence="8">The sequence shown here is derived from an EMBL/GenBank/DDBJ whole genome shotgun (WGS) entry which is preliminary data.</text>
</comment>
<feature type="domain" description="Core-binding (CB)" evidence="7">
    <location>
        <begin position="61"/>
        <end position="143"/>
    </location>
</feature>
<dbReference type="GO" id="GO:0003677">
    <property type="term" value="F:DNA binding"/>
    <property type="evidence" value="ECO:0007669"/>
    <property type="project" value="UniProtKB-UniRule"/>
</dbReference>
<keyword evidence="3 5" id="KW-0238">DNA-binding</keyword>
<dbReference type="EMBL" id="AHKH01000004">
    <property type="protein sequence ID" value="EHQ63940.1"/>
    <property type="molecule type" value="Genomic_DNA"/>
</dbReference>
<evidence type="ECO:0000313" key="9">
    <source>
        <dbReference type="Proteomes" id="UP000003900"/>
    </source>
</evidence>
<name>H3SAD7_9BACL</name>
<evidence type="ECO:0000259" key="6">
    <source>
        <dbReference type="PROSITE" id="PS51898"/>
    </source>
</evidence>
<dbReference type="PATRIC" id="fig|1131935.3.peg.465"/>
<dbReference type="InterPro" id="IPR010998">
    <property type="entry name" value="Integrase_recombinase_N"/>
</dbReference>
<accession>H3SAD7</accession>
<dbReference type="InterPro" id="IPR011010">
    <property type="entry name" value="DNA_brk_join_enz"/>
</dbReference>
<keyword evidence="9" id="KW-1185">Reference proteome</keyword>
<dbReference type="RefSeq" id="WP_006674978.1">
    <property type="nucleotide sequence ID" value="NZ_AHKH01000004.1"/>
</dbReference>
<dbReference type="STRING" id="1131935.PDENDC454_02350"/>
<dbReference type="InterPro" id="IPR050090">
    <property type="entry name" value="Tyrosine_recombinase_XerCD"/>
</dbReference>
<dbReference type="Pfam" id="PF14657">
    <property type="entry name" value="Arm-DNA-bind_4"/>
    <property type="match status" value="1"/>
</dbReference>
<dbReference type="Gene3D" id="1.10.150.130">
    <property type="match status" value="1"/>
</dbReference>
<evidence type="ECO:0000256" key="5">
    <source>
        <dbReference type="PROSITE-ProRule" id="PRU01248"/>
    </source>
</evidence>
<evidence type="ECO:0000256" key="1">
    <source>
        <dbReference type="ARBA" id="ARBA00008857"/>
    </source>
</evidence>
<dbReference type="Gene3D" id="1.10.443.10">
    <property type="entry name" value="Intergrase catalytic core"/>
    <property type="match status" value="1"/>
</dbReference>
<dbReference type="AlphaFoldDB" id="H3SAD7"/>
<dbReference type="GO" id="GO:0006310">
    <property type="term" value="P:DNA recombination"/>
    <property type="evidence" value="ECO:0007669"/>
    <property type="project" value="UniProtKB-KW"/>
</dbReference>
<evidence type="ECO:0000259" key="7">
    <source>
        <dbReference type="PROSITE" id="PS51900"/>
    </source>
</evidence>
<dbReference type="InterPro" id="IPR002104">
    <property type="entry name" value="Integrase_catalytic"/>
</dbReference>
<dbReference type="PANTHER" id="PTHR30349">
    <property type="entry name" value="PHAGE INTEGRASE-RELATED"/>
    <property type="match status" value="1"/>
</dbReference>
<evidence type="ECO:0000313" key="8">
    <source>
        <dbReference type="EMBL" id="EHQ63940.1"/>
    </source>
</evidence>
<evidence type="ECO:0000256" key="2">
    <source>
        <dbReference type="ARBA" id="ARBA00022908"/>
    </source>
</evidence>
<dbReference type="InterPro" id="IPR044068">
    <property type="entry name" value="CB"/>
</dbReference>
<dbReference type="Pfam" id="PF00589">
    <property type="entry name" value="Phage_integrase"/>
    <property type="match status" value="1"/>
</dbReference>
<dbReference type="GO" id="GO:0015074">
    <property type="term" value="P:DNA integration"/>
    <property type="evidence" value="ECO:0007669"/>
    <property type="project" value="UniProtKB-KW"/>
</dbReference>
<dbReference type="OrthoDB" id="9803188at2"/>
<dbReference type="Proteomes" id="UP000003900">
    <property type="component" value="Unassembled WGS sequence"/>
</dbReference>
<feature type="domain" description="Tyr recombinase" evidence="6">
    <location>
        <begin position="168"/>
        <end position="375"/>
    </location>
</feature>